<dbReference type="OrthoDB" id="61113at2759"/>
<dbReference type="InterPro" id="IPR052337">
    <property type="entry name" value="SAT4-like"/>
</dbReference>
<sequence length="462" mass="50624">MAISPADARSDPRNAHLPSVNHPETILGTTITFLSLAIIAASLRLWSRFRDRLWGWDDAFLFLAALASIAGDSMVCLMPYDGLGLHFYTLSAGDRKSYFKHVWASNAAYCASTAFIKLAILFQYLRLFAETATSIASPQYRLARKCTWAVLIFSAVWGFIFFVLALFPCRPVAKNWNYTLKGKCVGWGSKVPAEFFAMWAAHAASNMLLDIIVLLLPLPFLGMLRLAGKSRVGLITLFAMGGVAAAVSIGRMIVLCINRAGTIPILDMTYHLPVLYIFSVLEVNIAILCASIPIFWPIISSFATNKILVVNEIVVRVEEYPKTSMDGQSGIGLADQAAFKSAPGSPRAPQPSHLSTIARTFDRRPSRDSLAGAKMHRSKGSIASSVEKPFPKTDNTHRAGRASTESQRVLCTPTSPESDNLGKSDYDWFAELDRDCVGKRTTTRIETGGNPFNTSRPSEKGV</sequence>
<keyword evidence="3 7" id="KW-1133">Transmembrane helix</keyword>
<proteinExistence type="inferred from homology"/>
<feature type="region of interest" description="Disordered" evidence="6">
    <location>
        <begin position="441"/>
        <end position="462"/>
    </location>
</feature>
<evidence type="ECO:0000256" key="4">
    <source>
        <dbReference type="ARBA" id="ARBA00023136"/>
    </source>
</evidence>
<evidence type="ECO:0000256" key="2">
    <source>
        <dbReference type="ARBA" id="ARBA00022692"/>
    </source>
</evidence>
<keyword evidence="2 7" id="KW-0812">Transmembrane</keyword>
<evidence type="ECO:0000256" key="5">
    <source>
        <dbReference type="ARBA" id="ARBA00038359"/>
    </source>
</evidence>
<dbReference type="Proteomes" id="UP000800082">
    <property type="component" value="Unassembled WGS sequence"/>
</dbReference>
<dbReference type="Pfam" id="PF20684">
    <property type="entry name" value="Fung_rhodopsin"/>
    <property type="match status" value="1"/>
</dbReference>
<dbReference type="PANTHER" id="PTHR33048:SF47">
    <property type="entry name" value="INTEGRAL MEMBRANE PROTEIN-RELATED"/>
    <property type="match status" value="1"/>
</dbReference>
<feature type="region of interest" description="Disordered" evidence="6">
    <location>
        <begin position="365"/>
        <end position="424"/>
    </location>
</feature>
<comment type="subcellular location">
    <subcellularLocation>
        <location evidence="1">Membrane</location>
        <topology evidence="1">Multi-pass membrane protein</topology>
    </subcellularLocation>
</comment>
<keyword evidence="4 7" id="KW-0472">Membrane</keyword>
<dbReference type="EMBL" id="ML978980">
    <property type="protein sequence ID" value="KAF1926009.1"/>
    <property type="molecule type" value="Genomic_DNA"/>
</dbReference>
<feature type="transmembrane region" description="Helical" evidence="7">
    <location>
        <begin position="146"/>
        <end position="167"/>
    </location>
</feature>
<accession>A0A6A5REZ0</accession>
<gene>
    <name evidence="9" type="ORF">M421DRAFT_7509</name>
</gene>
<evidence type="ECO:0000313" key="10">
    <source>
        <dbReference type="Proteomes" id="UP000800082"/>
    </source>
</evidence>
<feature type="transmembrane region" description="Helical" evidence="7">
    <location>
        <begin position="232"/>
        <end position="254"/>
    </location>
</feature>
<evidence type="ECO:0000256" key="7">
    <source>
        <dbReference type="SAM" id="Phobius"/>
    </source>
</evidence>
<feature type="transmembrane region" description="Helical" evidence="7">
    <location>
        <begin position="274"/>
        <end position="296"/>
    </location>
</feature>
<dbReference type="AlphaFoldDB" id="A0A6A5REZ0"/>
<name>A0A6A5REZ0_9PLEO</name>
<dbReference type="RefSeq" id="XP_033446261.1">
    <property type="nucleotide sequence ID" value="XM_033597101.1"/>
</dbReference>
<feature type="transmembrane region" description="Helical" evidence="7">
    <location>
        <begin position="59"/>
        <end position="80"/>
    </location>
</feature>
<dbReference type="GeneID" id="54354768"/>
<dbReference type="PANTHER" id="PTHR33048">
    <property type="entry name" value="PTH11-LIKE INTEGRAL MEMBRANE PROTEIN (AFU_ORTHOLOGUE AFUA_5G11245)"/>
    <property type="match status" value="1"/>
</dbReference>
<dbReference type="InterPro" id="IPR049326">
    <property type="entry name" value="Rhodopsin_dom_fungi"/>
</dbReference>
<evidence type="ECO:0000259" key="8">
    <source>
        <dbReference type="Pfam" id="PF20684"/>
    </source>
</evidence>
<feature type="compositionally biased region" description="Polar residues" evidence="6">
    <location>
        <begin position="403"/>
        <end position="418"/>
    </location>
</feature>
<evidence type="ECO:0000313" key="9">
    <source>
        <dbReference type="EMBL" id="KAF1926009.1"/>
    </source>
</evidence>
<evidence type="ECO:0000256" key="1">
    <source>
        <dbReference type="ARBA" id="ARBA00004141"/>
    </source>
</evidence>
<feature type="transmembrane region" description="Helical" evidence="7">
    <location>
        <begin position="196"/>
        <end position="220"/>
    </location>
</feature>
<protein>
    <recommendedName>
        <fullName evidence="8">Rhodopsin domain-containing protein</fullName>
    </recommendedName>
</protein>
<feature type="transmembrane region" description="Helical" evidence="7">
    <location>
        <begin position="26"/>
        <end position="47"/>
    </location>
</feature>
<keyword evidence="10" id="KW-1185">Reference proteome</keyword>
<reference evidence="9" key="1">
    <citation type="journal article" date="2020" name="Stud. Mycol.">
        <title>101 Dothideomycetes genomes: a test case for predicting lifestyles and emergence of pathogens.</title>
        <authorList>
            <person name="Haridas S."/>
            <person name="Albert R."/>
            <person name="Binder M."/>
            <person name="Bloem J."/>
            <person name="Labutti K."/>
            <person name="Salamov A."/>
            <person name="Andreopoulos B."/>
            <person name="Baker S."/>
            <person name="Barry K."/>
            <person name="Bills G."/>
            <person name="Bluhm B."/>
            <person name="Cannon C."/>
            <person name="Castanera R."/>
            <person name="Culley D."/>
            <person name="Daum C."/>
            <person name="Ezra D."/>
            <person name="Gonzalez J."/>
            <person name="Henrissat B."/>
            <person name="Kuo A."/>
            <person name="Liang C."/>
            <person name="Lipzen A."/>
            <person name="Lutzoni F."/>
            <person name="Magnuson J."/>
            <person name="Mondo S."/>
            <person name="Nolan M."/>
            <person name="Ohm R."/>
            <person name="Pangilinan J."/>
            <person name="Park H.-J."/>
            <person name="Ramirez L."/>
            <person name="Alfaro M."/>
            <person name="Sun H."/>
            <person name="Tritt A."/>
            <person name="Yoshinaga Y."/>
            <person name="Zwiers L.-H."/>
            <person name="Turgeon B."/>
            <person name="Goodwin S."/>
            <person name="Spatafora J."/>
            <person name="Crous P."/>
            <person name="Grigoriev I."/>
        </authorList>
    </citation>
    <scope>NUCLEOTIDE SEQUENCE</scope>
    <source>
        <strain evidence="9">CBS 183.55</strain>
    </source>
</reference>
<feature type="domain" description="Rhodopsin" evidence="8">
    <location>
        <begin position="43"/>
        <end position="300"/>
    </location>
</feature>
<evidence type="ECO:0000256" key="3">
    <source>
        <dbReference type="ARBA" id="ARBA00022989"/>
    </source>
</evidence>
<comment type="similarity">
    <text evidence="5">Belongs to the SAT4 family.</text>
</comment>
<feature type="transmembrane region" description="Helical" evidence="7">
    <location>
        <begin position="106"/>
        <end position="125"/>
    </location>
</feature>
<organism evidence="9 10">
    <name type="scientific">Didymella exigua CBS 183.55</name>
    <dbReference type="NCBI Taxonomy" id="1150837"/>
    <lineage>
        <taxon>Eukaryota</taxon>
        <taxon>Fungi</taxon>
        <taxon>Dikarya</taxon>
        <taxon>Ascomycota</taxon>
        <taxon>Pezizomycotina</taxon>
        <taxon>Dothideomycetes</taxon>
        <taxon>Pleosporomycetidae</taxon>
        <taxon>Pleosporales</taxon>
        <taxon>Pleosporineae</taxon>
        <taxon>Didymellaceae</taxon>
        <taxon>Didymella</taxon>
    </lineage>
</organism>
<dbReference type="GO" id="GO:0016020">
    <property type="term" value="C:membrane"/>
    <property type="evidence" value="ECO:0007669"/>
    <property type="project" value="UniProtKB-SubCell"/>
</dbReference>
<evidence type="ECO:0000256" key="6">
    <source>
        <dbReference type="SAM" id="MobiDB-lite"/>
    </source>
</evidence>